<dbReference type="RefSeq" id="WP_218092155.1">
    <property type="nucleotide sequence ID" value="NZ_CAJVAS010000008.1"/>
</dbReference>
<evidence type="ECO:0000313" key="3">
    <source>
        <dbReference type="Proteomes" id="UP000693672"/>
    </source>
</evidence>
<dbReference type="GO" id="GO:0008081">
    <property type="term" value="F:phosphoric diester hydrolase activity"/>
    <property type="evidence" value="ECO:0007669"/>
    <property type="project" value="InterPro"/>
</dbReference>
<dbReference type="AlphaFoldDB" id="A0A916K0F6"/>
<dbReference type="PANTHER" id="PTHR46211:SF14">
    <property type="entry name" value="GLYCEROPHOSPHODIESTER PHOSPHODIESTERASE"/>
    <property type="match status" value="1"/>
</dbReference>
<dbReference type="GO" id="GO:0006629">
    <property type="term" value="P:lipid metabolic process"/>
    <property type="evidence" value="ECO:0007669"/>
    <property type="project" value="InterPro"/>
</dbReference>
<reference evidence="2" key="1">
    <citation type="submission" date="2021-06" db="EMBL/GenBank/DDBJ databases">
        <authorList>
            <person name="Criscuolo A."/>
        </authorList>
    </citation>
    <scope>NUCLEOTIDE SEQUENCE</scope>
    <source>
        <strain evidence="2">CIP111600</strain>
    </source>
</reference>
<gene>
    <name evidence="2" type="ORF">PAESOLCIP111_02375</name>
</gene>
<organism evidence="2 3">
    <name type="scientific">Paenibacillus solanacearum</name>
    <dbReference type="NCBI Taxonomy" id="2048548"/>
    <lineage>
        <taxon>Bacteria</taxon>
        <taxon>Bacillati</taxon>
        <taxon>Bacillota</taxon>
        <taxon>Bacilli</taxon>
        <taxon>Bacillales</taxon>
        <taxon>Paenibacillaceae</taxon>
        <taxon>Paenibacillus</taxon>
    </lineage>
</organism>
<dbReference type="Pfam" id="PF03009">
    <property type="entry name" value="GDPD"/>
    <property type="match status" value="1"/>
</dbReference>
<dbReference type="InterPro" id="IPR030395">
    <property type="entry name" value="GP_PDE_dom"/>
</dbReference>
<keyword evidence="3" id="KW-1185">Reference proteome</keyword>
<dbReference type="Proteomes" id="UP000693672">
    <property type="component" value="Unassembled WGS sequence"/>
</dbReference>
<name>A0A916K0F6_9BACL</name>
<sequence>MSAFQVYWQAHRGGGAYEAPDNTMVANRYAWGLGGIPEADIRTTKDGVIVCLHDDTPARTTTAPDEVKDRSISQFTFEEAQSWDAGVKFDEKFAGERIPSVEEMFIEMQGKPERLVYLDLKNVDLEQLGRLIDQYGVNEQVIFTHNKQENCARMKTIAQGVKSMLWVGGSAEKIKATFNQVRESGFQGLDQVQLHLNSKQPHPGWPYDIEPEFLKYALEEAAAAGIDLEVLPFQIDEPSVHGLLDLGIRWYATDEPAKFVKGVQSWQANQQS</sequence>
<feature type="domain" description="GP-PDE" evidence="1">
    <location>
        <begin position="6"/>
        <end position="263"/>
    </location>
</feature>
<dbReference type="PROSITE" id="PS51704">
    <property type="entry name" value="GP_PDE"/>
    <property type="match status" value="1"/>
</dbReference>
<accession>A0A916K0F6</accession>
<protein>
    <recommendedName>
        <fullName evidence="1">GP-PDE domain-containing protein</fullName>
    </recommendedName>
</protein>
<evidence type="ECO:0000313" key="2">
    <source>
        <dbReference type="EMBL" id="CAG7621931.1"/>
    </source>
</evidence>
<comment type="caution">
    <text evidence="2">The sequence shown here is derived from an EMBL/GenBank/DDBJ whole genome shotgun (WGS) entry which is preliminary data.</text>
</comment>
<evidence type="ECO:0000259" key="1">
    <source>
        <dbReference type="PROSITE" id="PS51704"/>
    </source>
</evidence>
<dbReference type="CDD" id="cd08566">
    <property type="entry name" value="GDPD_AtGDE_like"/>
    <property type="match status" value="1"/>
</dbReference>
<dbReference type="EMBL" id="CAJVAS010000008">
    <property type="protein sequence ID" value="CAG7621931.1"/>
    <property type="molecule type" value="Genomic_DNA"/>
</dbReference>
<dbReference type="PANTHER" id="PTHR46211">
    <property type="entry name" value="GLYCEROPHOSPHORYL DIESTER PHOSPHODIESTERASE"/>
    <property type="match status" value="1"/>
</dbReference>
<proteinExistence type="predicted"/>